<gene>
    <name evidence="2" type="ORF">BFJ68_g16836</name>
</gene>
<protein>
    <recommendedName>
        <fullName evidence="1">HAT C-terminal dimerisation domain-containing protein</fullName>
    </recommendedName>
</protein>
<dbReference type="VEuPathDB" id="FungiDB:HZS61_008688"/>
<name>A0A420P8S2_FUSOX</name>
<dbReference type="VEuPathDB" id="FungiDB:FOXG_21999"/>
<organism evidence="2 3">
    <name type="scientific">Fusarium oxysporum</name>
    <name type="common">Fusarium vascular wilt</name>
    <dbReference type="NCBI Taxonomy" id="5507"/>
    <lineage>
        <taxon>Eukaryota</taxon>
        <taxon>Fungi</taxon>
        <taxon>Dikarya</taxon>
        <taxon>Ascomycota</taxon>
        <taxon>Pezizomycotina</taxon>
        <taxon>Sordariomycetes</taxon>
        <taxon>Hypocreomycetidae</taxon>
        <taxon>Hypocreales</taxon>
        <taxon>Nectriaceae</taxon>
        <taxon>Fusarium</taxon>
        <taxon>Fusarium oxysporum species complex</taxon>
    </lineage>
</organism>
<feature type="domain" description="HAT C-terminal dimerisation" evidence="1">
    <location>
        <begin position="179"/>
        <end position="261"/>
    </location>
</feature>
<dbReference type="PANTHER" id="PTHR23272:SF21">
    <property type="entry name" value="BED ZINC FINGER AND HAT DIMERIZATION DOMAIN-CONTAINING PROTEIN"/>
    <property type="match status" value="1"/>
</dbReference>
<dbReference type="Proteomes" id="UP000285860">
    <property type="component" value="Unassembled WGS sequence"/>
</dbReference>
<dbReference type="VEuPathDB" id="FungiDB:HZS61_008487"/>
<dbReference type="EMBL" id="MRCY01000356">
    <property type="protein sequence ID" value="RKK88927.1"/>
    <property type="molecule type" value="Genomic_DNA"/>
</dbReference>
<sequence>MDQASFNIDMMQGWKKRKERGWSQLGPLGKLHNTAIHINANDYRYNLFRRRAGKVLGLDNDTRWNSWFLLLDAALNKEEHIKWYQDKYYDALVDDYLAPQDWQNLRETRNFLQPFWKITLLTEGYRSTLDRVKKLWEDEYKNLPTVYTTPSIVPALELDEYDLLAQELNVLGTEPDLDEYETYTSQPPIPIDCSRLIWWLRNEQKERFPRLSKMATDILSIPAMSVDPERTFSGAQRTISWDRMLLGASTIEKGECLKSWIRSGITAGLQVDEVEQYECMAEEGSTSALEEDVGP</sequence>
<dbReference type="AlphaFoldDB" id="A0A420P8S2"/>
<comment type="caution">
    <text evidence="2">The sequence shown here is derived from an EMBL/GenBank/DDBJ whole genome shotgun (WGS) entry which is preliminary data.</text>
</comment>
<dbReference type="PANTHER" id="PTHR23272">
    <property type="entry name" value="BED FINGER-RELATED"/>
    <property type="match status" value="1"/>
</dbReference>
<dbReference type="VEuPathDB" id="FungiDB:FOC4_g10000067"/>
<dbReference type="Pfam" id="PF05699">
    <property type="entry name" value="Dimer_Tnp_hAT"/>
    <property type="match status" value="1"/>
</dbReference>
<evidence type="ECO:0000259" key="1">
    <source>
        <dbReference type="Pfam" id="PF05699"/>
    </source>
</evidence>
<proteinExistence type="predicted"/>
<dbReference type="InterPro" id="IPR012337">
    <property type="entry name" value="RNaseH-like_sf"/>
</dbReference>
<evidence type="ECO:0000313" key="2">
    <source>
        <dbReference type="EMBL" id="RKK88927.1"/>
    </source>
</evidence>
<accession>A0A420P8S2</accession>
<dbReference type="GO" id="GO:0046983">
    <property type="term" value="F:protein dimerization activity"/>
    <property type="evidence" value="ECO:0007669"/>
    <property type="project" value="InterPro"/>
</dbReference>
<dbReference type="VEuPathDB" id="FungiDB:FOMG_19821"/>
<evidence type="ECO:0000313" key="3">
    <source>
        <dbReference type="Proteomes" id="UP000285860"/>
    </source>
</evidence>
<reference evidence="2 3" key="1">
    <citation type="journal article" date="2018" name="Sci. Rep.">
        <title>Characterisation of pathogen-specific regions and novel effector candidates in Fusarium oxysporum f. sp. cepae.</title>
        <authorList>
            <person name="Armitage A.D."/>
            <person name="Taylor A."/>
            <person name="Sobczyk M.K."/>
            <person name="Baxter L."/>
            <person name="Greenfield B.P."/>
            <person name="Bates H.J."/>
            <person name="Wilson F."/>
            <person name="Jackson A.C."/>
            <person name="Ott S."/>
            <person name="Harrison R.J."/>
            <person name="Clarkson J.P."/>
        </authorList>
    </citation>
    <scope>NUCLEOTIDE SEQUENCE [LARGE SCALE GENOMIC DNA]</scope>
    <source>
        <strain evidence="2 3">Fo_A28</strain>
    </source>
</reference>
<dbReference type="SUPFAM" id="SSF53098">
    <property type="entry name" value="Ribonuclease H-like"/>
    <property type="match status" value="1"/>
</dbReference>
<dbReference type="InterPro" id="IPR008906">
    <property type="entry name" value="HATC_C_dom"/>
</dbReference>